<proteinExistence type="predicted"/>
<accession>Q2FRA9</accession>
<keyword evidence="2" id="KW-1185">Reference proteome</keyword>
<dbReference type="AlphaFoldDB" id="Q2FRA9"/>
<gene>
    <name evidence="1" type="ordered locus">Mhun_1679</name>
</gene>
<evidence type="ECO:0000313" key="1">
    <source>
        <dbReference type="EMBL" id="ABD41407.1"/>
    </source>
</evidence>
<dbReference type="EMBL" id="CP000254">
    <property type="protein sequence ID" value="ABD41407.1"/>
    <property type="molecule type" value="Genomic_DNA"/>
</dbReference>
<name>Q2FRA9_METHJ</name>
<reference evidence="2" key="1">
    <citation type="journal article" date="2016" name="Stand. Genomic Sci.">
        <title>Complete genome sequence of Methanospirillum hungatei type strain JF1.</title>
        <authorList>
            <person name="Gunsalus R.P."/>
            <person name="Cook L.E."/>
            <person name="Crable B."/>
            <person name="Rohlin L."/>
            <person name="McDonald E."/>
            <person name="Mouttaki H."/>
            <person name="Sieber J.R."/>
            <person name="Poweleit N."/>
            <person name="Zhou H."/>
            <person name="Lapidus A.L."/>
            <person name="Daligault H.E."/>
            <person name="Land M."/>
            <person name="Gilna P."/>
            <person name="Ivanova N."/>
            <person name="Kyrpides N."/>
            <person name="Culley D.E."/>
            <person name="McInerney M.J."/>
        </authorList>
    </citation>
    <scope>NUCLEOTIDE SEQUENCE [LARGE SCALE GENOMIC DNA]</scope>
    <source>
        <strain evidence="2">ATCC 27890 / DSM 864 / NBRC 100397 / JF-1</strain>
    </source>
</reference>
<dbReference type="KEGG" id="mhu:Mhun_1679"/>
<organism evidence="1 2">
    <name type="scientific">Methanospirillum hungatei JF-1 (strain ATCC 27890 / DSM 864 / NBRC 100397 / JF-1)</name>
    <dbReference type="NCBI Taxonomy" id="323259"/>
    <lineage>
        <taxon>Archaea</taxon>
        <taxon>Methanobacteriati</taxon>
        <taxon>Methanobacteriota</taxon>
        <taxon>Stenosarchaea group</taxon>
        <taxon>Methanomicrobia</taxon>
        <taxon>Methanomicrobiales</taxon>
        <taxon>Methanospirillaceae</taxon>
        <taxon>Methanospirillum</taxon>
    </lineage>
</organism>
<sequence length="100" mass="11038">MKTMGIFGIFLAFSMLCMSFGAAEDMTDVETASVYVWNGTWSSPNYTLYIYQDESGISGVYVPMDLLEYDSGYLEGNLSSDEKTYGSSIQDKFPASISSI</sequence>
<dbReference type="Proteomes" id="UP000001941">
    <property type="component" value="Chromosome"/>
</dbReference>
<dbReference type="InParanoid" id="Q2FRA9"/>
<dbReference type="eggNOG" id="arCOG09448">
    <property type="taxonomic scope" value="Archaea"/>
</dbReference>
<protein>
    <submittedName>
        <fullName evidence="1">Uncharacterized protein</fullName>
    </submittedName>
</protein>
<dbReference type="EnsemblBacteria" id="ABD41407">
    <property type="protein sequence ID" value="ABD41407"/>
    <property type="gene ID" value="Mhun_1679"/>
</dbReference>
<evidence type="ECO:0000313" key="2">
    <source>
        <dbReference type="Proteomes" id="UP000001941"/>
    </source>
</evidence>
<dbReference type="HOGENOM" id="CLU_2299348_0_0_2"/>
<dbReference type="STRING" id="323259.Mhun_1679"/>